<evidence type="ECO:0000313" key="7">
    <source>
        <dbReference type="Proteomes" id="UP000051412"/>
    </source>
</evidence>
<dbReference type="STRING" id="1423782.FD32_GL000429"/>
<reference evidence="6 7" key="1">
    <citation type="journal article" date="2015" name="Genome Announc.">
        <title>Expanding the biotechnology potential of lactobacilli through comparative genomics of 213 strains and associated genera.</title>
        <authorList>
            <person name="Sun Z."/>
            <person name="Harris H.M."/>
            <person name="McCann A."/>
            <person name="Guo C."/>
            <person name="Argimon S."/>
            <person name="Zhang W."/>
            <person name="Yang X."/>
            <person name="Jeffery I.B."/>
            <person name="Cooney J.C."/>
            <person name="Kagawa T.F."/>
            <person name="Liu W."/>
            <person name="Song Y."/>
            <person name="Salvetti E."/>
            <person name="Wrobel A."/>
            <person name="Rasinkangas P."/>
            <person name="Parkhill J."/>
            <person name="Rea M.C."/>
            <person name="O'Sullivan O."/>
            <person name="Ritari J."/>
            <person name="Douillard F.P."/>
            <person name="Paul Ross R."/>
            <person name="Yang R."/>
            <person name="Briner A.E."/>
            <person name="Felis G.E."/>
            <person name="de Vos W.M."/>
            <person name="Barrangou R."/>
            <person name="Klaenhammer T.R."/>
            <person name="Caufield P.W."/>
            <person name="Cui Y."/>
            <person name="Zhang H."/>
            <person name="O'Toole P.W."/>
        </authorList>
    </citation>
    <scope>NUCLEOTIDE SEQUENCE [LARGE SCALE GENOMIC DNA]</scope>
    <source>
        <strain evidence="6 7">DSM 6035</strain>
    </source>
</reference>
<dbReference type="PRINTS" id="PR00036">
    <property type="entry name" value="HTHLACI"/>
</dbReference>
<evidence type="ECO:0000259" key="5">
    <source>
        <dbReference type="PROSITE" id="PS50943"/>
    </source>
</evidence>
<proteinExistence type="predicted"/>
<dbReference type="PROSITE" id="PS50932">
    <property type="entry name" value="HTH_LACI_2"/>
    <property type="match status" value="1"/>
</dbReference>
<comment type="caution">
    <text evidence="6">The sequence shown here is derived from an EMBL/GenBank/DDBJ whole genome shotgun (WGS) entry which is preliminary data.</text>
</comment>
<feature type="domain" description="HTH lacI-type" evidence="4">
    <location>
        <begin position="7"/>
        <end position="62"/>
    </location>
</feature>
<sequence>MTMTQHITITEVAKAAGVSVTTVSRILNGHYEKMRPATRRRVEKTIRNLNFVPTASAQRLRQTQSYVIGILVGDISNPFSSLLAKGIDDVLQGAGYDILLMNTNNSIDTEARALERLYQQRVDGIIVQPDSRQFSQYELAIKNKLPLVVVDREVDDQPQTIGKVTSANRDACYRLGRILSQRGYNNILTISAHYAEASGQIPRIAGLKLAAEDNGLSYHNIETRGHNRRWLAKTFFKQFNALGGRTAVVSLMGPVLFDLLSIFKDLNLTFPTDLGLVSFDDWEWSQYVGDGIFLLKQDMELMGNIAANKLLTQIKKGDNTSSTTFLPVEIVARHSL</sequence>
<keyword evidence="3" id="KW-0804">Transcription</keyword>
<keyword evidence="2" id="KW-0238">DNA-binding</keyword>
<dbReference type="InterPro" id="IPR001387">
    <property type="entry name" value="Cro/C1-type_HTH"/>
</dbReference>
<dbReference type="Gene3D" id="1.10.260.40">
    <property type="entry name" value="lambda repressor-like DNA-binding domains"/>
    <property type="match status" value="1"/>
</dbReference>
<dbReference type="PROSITE" id="PS50943">
    <property type="entry name" value="HTH_CROC1"/>
    <property type="match status" value="1"/>
</dbReference>
<dbReference type="PATRIC" id="fig|1423782.4.peg.441"/>
<dbReference type="CDD" id="cd01392">
    <property type="entry name" value="HTH_LacI"/>
    <property type="match status" value="1"/>
</dbReference>
<dbReference type="InterPro" id="IPR000843">
    <property type="entry name" value="HTH_LacI"/>
</dbReference>
<dbReference type="Pfam" id="PF00532">
    <property type="entry name" value="Peripla_BP_1"/>
    <property type="match status" value="1"/>
</dbReference>
<evidence type="ECO:0000256" key="1">
    <source>
        <dbReference type="ARBA" id="ARBA00023015"/>
    </source>
</evidence>
<gene>
    <name evidence="6" type="ORF">FD32_GL000429</name>
</gene>
<dbReference type="AlphaFoldDB" id="A0A0R1XE45"/>
<dbReference type="GO" id="GO:0003700">
    <property type="term" value="F:DNA-binding transcription factor activity"/>
    <property type="evidence" value="ECO:0007669"/>
    <property type="project" value="TreeGrafter"/>
</dbReference>
<evidence type="ECO:0000259" key="4">
    <source>
        <dbReference type="PROSITE" id="PS50932"/>
    </source>
</evidence>
<feature type="domain" description="HTH cro/C1-type" evidence="5">
    <location>
        <begin position="7"/>
        <end position="32"/>
    </location>
</feature>
<dbReference type="PANTHER" id="PTHR30146">
    <property type="entry name" value="LACI-RELATED TRANSCRIPTIONAL REPRESSOR"/>
    <property type="match status" value="1"/>
</dbReference>
<dbReference type="PROSITE" id="PS00356">
    <property type="entry name" value="HTH_LACI_1"/>
    <property type="match status" value="1"/>
</dbReference>
<dbReference type="Proteomes" id="UP000051412">
    <property type="component" value="Unassembled WGS sequence"/>
</dbReference>
<evidence type="ECO:0000313" key="6">
    <source>
        <dbReference type="EMBL" id="KRM26411.1"/>
    </source>
</evidence>
<evidence type="ECO:0000256" key="3">
    <source>
        <dbReference type="ARBA" id="ARBA00023163"/>
    </source>
</evidence>
<dbReference type="InterPro" id="IPR028082">
    <property type="entry name" value="Peripla_BP_I"/>
</dbReference>
<organism evidence="6 7">
    <name type="scientific">Limosilactobacillus panis DSM 6035</name>
    <dbReference type="NCBI Taxonomy" id="1423782"/>
    <lineage>
        <taxon>Bacteria</taxon>
        <taxon>Bacillati</taxon>
        <taxon>Bacillota</taxon>
        <taxon>Bacilli</taxon>
        <taxon>Lactobacillales</taxon>
        <taxon>Lactobacillaceae</taxon>
        <taxon>Limosilactobacillus</taxon>
    </lineage>
</organism>
<accession>A0A0R1XE45</accession>
<name>A0A0R1XE45_9LACO</name>
<dbReference type="InterPro" id="IPR001761">
    <property type="entry name" value="Peripla_BP/Lac1_sug-bd_dom"/>
</dbReference>
<dbReference type="Gene3D" id="3.40.50.2300">
    <property type="match status" value="2"/>
</dbReference>
<keyword evidence="1" id="KW-0805">Transcription regulation</keyword>
<protein>
    <submittedName>
        <fullName evidence="6">LacI family transcriptional regulator</fullName>
    </submittedName>
</protein>
<dbReference type="Pfam" id="PF00356">
    <property type="entry name" value="LacI"/>
    <property type="match status" value="1"/>
</dbReference>
<dbReference type="SMART" id="SM00354">
    <property type="entry name" value="HTH_LACI"/>
    <property type="match status" value="1"/>
</dbReference>
<dbReference type="PANTHER" id="PTHR30146:SF154">
    <property type="entry name" value="TRANSCRIPTION REGULATOR, MEMBER OF GALR FAMILY"/>
    <property type="match status" value="1"/>
</dbReference>
<dbReference type="EMBL" id="AZGM01000085">
    <property type="protein sequence ID" value="KRM26411.1"/>
    <property type="molecule type" value="Genomic_DNA"/>
</dbReference>
<keyword evidence="7" id="KW-1185">Reference proteome</keyword>
<evidence type="ECO:0000256" key="2">
    <source>
        <dbReference type="ARBA" id="ARBA00023125"/>
    </source>
</evidence>
<dbReference type="GO" id="GO:0000976">
    <property type="term" value="F:transcription cis-regulatory region binding"/>
    <property type="evidence" value="ECO:0007669"/>
    <property type="project" value="TreeGrafter"/>
</dbReference>
<dbReference type="SUPFAM" id="SSF47413">
    <property type="entry name" value="lambda repressor-like DNA-binding domains"/>
    <property type="match status" value="1"/>
</dbReference>
<dbReference type="SUPFAM" id="SSF53822">
    <property type="entry name" value="Periplasmic binding protein-like I"/>
    <property type="match status" value="1"/>
</dbReference>
<dbReference type="InterPro" id="IPR010982">
    <property type="entry name" value="Lambda_DNA-bd_dom_sf"/>
</dbReference>